<dbReference type="PANTHER" id="PTHR10110">
    <property type="entry name" value="SODIUM/HYDROGEN EXCHANGER"/>
    <property type="match status" value="1"/>
</dbReference>
<feature type="transmembrane region" description="Helical" evidence="20">
    <location>
        <begin position="1065"/>
        <end position="1083"/>
    </location>
</feature>
<feature type="transmembrane region" description="Helical" evidence="20">
    <location>
        <begin position="460"/>
        <end position="482"/>
    </location>
</feature>
<evidence type="ECO:0000256" key="13">
    <source>
        <dbReference type="ARBA" id="ARBA00023065"/>
    </source>
</evidence>
<gene>
    <name evidence="23" type="ORF">ROHU_019154</name>
</gene>
<comment type="function">
    <text evidence="16">Plasma membrane Na(+)/H(+) antiporter. Exchanges intracellular H(+) ions for extracellular Na(+) in 1:1 stoichiometry, playing a key role in salt and fluid absorption and pH homeostasis. Major apical Na(+)/H(+) exchanger in kidney and intestine playing an important role in renal and intestine Na(+) absorption and blood pressure regulation.</text>
</comment>
<protein>
    <recommendedName>
        <fullName evidence="18">Sodium/hydrogen exchanger</fullName>
    </recommendedName>
</protein>
<keyword evidence="8 18" id="KW-0812">Transmembrane</keyword>
<dbReference type="InterPro" id="IPR006153">
    <property type="entry name" value="Cation/H_exchanger_TM"/>
</dbReference>
<evidence type="ECO:0000256" key="9">
    <source>
        <dbReference type="ARBA" id="ARBA00022729"/>
    </source>
</evidence>
<proteinExistence type="inferred from homology"/>
<feature type="transmembrane region" description="Helical" evidence="20">
    <location>
        <begin position="78"/>
        <end position="96"/>
    </location>
</feature>
<evidence type="ECO:0000256" key="21">
    <source>
        <dbReference type="SAM" id="SignalP"/>
    </source>
</evidence>
<evidence type="ECO:0000256" key="18">
    <source>
        <dbReference type="RuleBase" id="RU003722"/>
    </source>
</evidence>
<evidence type="ECO:0000256" key="12">
    <source>
        <dbReference type="ARBA" id="ARBA00023053"/>
    </source>
</evidence>
<sequence length="1447" mass="161447">MAFLREFALILALVAVFSTSCKAAALEVDSFEVDNDFSLKSSAAEDTSASTNDSGHGSSTITTLPIVTWKWHHVETPYLVALWILTCWLCKLVVELNHSVTAVFPESGLLIILGFILGGIVWGADKAQTFRLIPTNFFYYLLPQIVLDASYCMPNKLFFSNLGAILVHAVIGTCWNAGTVGIALWACYEGGAMGTLNIGPLQFLLFGALMSAVDPVAVIAVFEEVHVNEVLYILVFGESLLNDGVTVVLYNVFDAFVSLGGPKINAAEIIKGIVSFFVVAFGGSFLGVVFAVLISMLTRITKNVQVIEAGFIIVLGYLSYLTAEMLSLSAILSITFCGVCCQKYINANMDEKSVTTLRYTLKVMANGSETMIFVFLGVSAIDKNIWVWNTGFILLTLLFVVVFRFIGVFFLNWVLNQSRLIPIDYVDQFVMGYGGLRGAVAYGLAAILDEKKIPEKNLMLGTTLIVVYFTVILQGITMKPLVQWLKVKKATQSDLTLNGKMNNRGERKGSLAFIRNYDNASVDFKKKLALEYADIMPDIMADMSEYDFGIDNVPVTSVMKNPIPSVSLDIHEQDRKGMPDHLTAHHLLDQHLYKSRSNNRPTYSRSHYNTTENPDEMQEIFQRTMRNRLESFKSAKMGVNPAKKLSKHPKKDSPHKPNGKPGDPHRTHPYGDEDFEFSADSASSSEIAGHFPRSTNTPGLIKLSHRVTSVLPESGLLIILGFILGGIVWGADKAQTFKLLPPTFFFYLLPQIILDASYFMPNKLFFSNLGAILIYAIFGTCWNAATVGLSLWGCYEAGAMGNLDIGLLQFLLFGSLIAAVDPVAVIAVFEEVHVNEVLFILVFGESLLNDGVTVVLYNVFDAFVTLGGPMIDAAEILKGIFTFVVVAFGGSFLGVVFAFLLSLLTRFTKHIQIIEAGFVFVVGYLAYLTAEMLSLSAILSITFCGVCCQKYVNANMDEKSVTTVRHAMKVLANGSETMIFVFLGVTAIDTEIWVWNTGFILLTLIFIFIYRVIGVFLLTWMLNKFRLVPIEVIDQVVMSYGGLRGAVAYGLAAMLDEDSIPEKNLMISTTLIVVYFTVILQGVTMKPLVQWLKVKRAAHSDLKLIEKLNNRAFDHILAAVEDICGRIGDNWWTRGWNRFEENYISWLLMKPKARKNRDYLFSIFHKLNLEDAVKYVSEGERQGSLAFIRSDEAANVDFKKQFGSEFSNYELGIENFSVTSIVKDTIPSVSLNIHGQDRKNAVDDTNAHHLLQQHLYRSRKHHRHKYSRNHFSINQSEDEVQEIFQRTMRSRLESFKSAKMGVNQAKKITKHHKKELTHKMANGHPDGKGHLYGDEVDSAVGSETGIINSTFMRDTYTVGAGIENPVFLPDMDSHSSLPWLMETEAVAPSQRAQRRLPWTPNRLRRLAPMRISTCSTDSFLMADVSLTPEEHEELPQTDYDDMRPVFE</sequence>
<evidence type="ECO:0000256" key="5">
    <source>
        <dbReference type="ARBA" id="ARBA00022449"/>
    </source>
</evidence>
<evidence type="ECO:0000256" key="19">
    <source>
        <dbReference type="SAM" id="MobiDB-lite"/>
    </source>
</evidence>
<dbReference type="Gene3D" id="6.10.140.1330">
    <property type="match status" value="2"/>
</dbReference>
<accession>A0A498N8L4</accession>
<comment type="similarity">
    <text evidence="18">Belongs to the monovalent cation:proton antiporter 1 (CPA1) transporter (TC 2.A.36) family.</text>
</comment>
<dbReference type="PANTHER" id="PTHR10110:SF90">
    <property type="entry name" value="SODIUM_HYDROGEN EXCHANGER 3"/>
    <property type="match status" value="1"/>
</dbReference>
<keyword evidence="14 20" id="KW-0472">Membrane</keyword>
<keyword evidence="4 18" id="KW-0813">Transport</keyword>
<feature type="transmembrane region" description="Helical" evidence="20">
    <location>
        <begin position="393"/>
        <end position="414"/>
    </location>
</feature>
<feature type="transmembrane region" description="Helical" evidence="20">
    <location>
        <begin position="994"/>
        <end position="1020"/>
    </location>
</feature>
<keyword evidence="12" id="KW-0915">Sodium</keyword>
<feature type="region of interest" description="Disordered" evidence="19">
    <location>
        <begin position="1428"/>
        <end position="1447"/>
    </location>
</feature>
<dbReference type="GO" id="GO:0015386">
    <property type="term" value="F:potassium:proton antiporter activity"/>
    <property type="evidence" value="ECO:0007669"/>
    <property type="project" value="TreeGrafter"/>
</dbReference>
<feature type="transmembrane region" description="Helical" evidence="20">
    <location>
        <begin position="805"/>
        <end position="829"/>
    </location>
</feature>
<keyword evidence="13 18" id="KW-0406">Ion transport</keyword>
<keyword evidence="24" id="KW-1185">Reference proteome</keyword>
<feature type="domain" description="Cation/H+ exchanger transmembrane" evidence="22">
    <location>
        <begin position="104"/>
        <end position="484"/>
    </location>
</feature>
<evidence type="ECO:0000256" key="8">
    <source>
        <dbReference type="ARBA" id="ARBA00022692"/>
    </source>
</evidence>
<feature type="domain" description="Cation/H+ exchanger transmembrane" evidence="22">
    <location>
        <begin position="703"/>
        <end position="1091"/>
    </location>
</feature>
<dbReference type="GO" id="GO:0098719">
    <property type="term" value="P:sodium ion import across plasma membrane"/>
    <property type="evidence" value="ECO:0007669"/>
    <property type="project" value="TreeGrafter"/>
</dbReference>
<feature type="transmembrane region" description="Helical" evidence="20">
    <location>
        <begin position="710"/>
        <end position="731"/>
    </location>
</feature>
<feature type="transmembrane region" description="Helical" evidence="20">
    <location>
        <begin position="198"/>
        <end position="222"/>
    </location>
</feature>
<dbReference type="GO" id="GO:0031901">
    <property type="term" value="C:early endosome membrane"/>
    <property type="evidence" value="ECO:0007669"/>
    <property type="project" value="UniProtKB-SubCell"/>
</dbReference>
<feature type="transmembrane region" description="Helical" evidence="20">
    <location>
        <begin position="772"/>
        <end position="793"/>
    </location>
</feature>
<feature type="transmembrane region" description="Helical" evidence="20">
    <location>
        <begin position="306"/>
        <end position="323"/>
    </location>
</feature>
<feature type="transmembrane region" description="Helical" evidence="20">
    <location>
        <begin position="880"/>
        <end position="904"/>
    </location>
</feature>
<keyword evidence="5 18" id="KW-0050">Antiport</keyword>
<feature type="chain" id="PRO_5019825796" description="Sodium/hydrogen exchanger" evidence="21">
    <location>
        <begin position="24"/>
        <end position="1447"/>
    </location>
</feature>
<feature type="transmembrane region" description="Helical" evidence="20">
    <location>
        <begin position="426"/>
        <end position="448"/>
    </location>
</feature>
<dbReference type="NCBIfam" id="TIGR00840">
    <property type="entry name" value="b_cpa1"/>
    <property type="match status" value="2"/>
</dbReference>
<dbReference type="GO" id="GO:0055038">
    <property type="term" value="C:recycling endosome membrane"/>
    <property type="evidence" value="ECO:0007669"/>
    <property type="project" value="UniProtKB-SubCell"/>
</dbReference>
<dbReference type="PRINTS" id="PR01084">
    <property type="entry name" value="NAHEXCHNGR"/>
</dbReference>
<feature type="transmembrane region" description="Helical" evidence="20">
    <location>
        <begin position="838"/>
        <end position="860"/>
    </location>
</feature>
<organism evidence="23 24">
    <name type="scientific">Labeo rohita</name>
    <name type="common">Indian major carp</name>
    <name type="synonym">Cyprinus rohita</name>
    <dbReference type="NCBI Taxonomy" id="84645"/>
    <lineage>
        <taxon>Eukaryota</taxon>
        <taxon>Metazoa</taxon>
        <taxon>Chordata</taxon>
        <taxon>Craniata</taxon>
        <taxon>Vertebrata</taxon>
        <taxon>Euteleostomi</taxon>
        <taxon>Actinopterygii</taxon>
        <taxon>Neopterygii</taxon>
        <taxon>Teleostei</taxon>
        <taxon>Ostariophysi</taxon>
        <taxon>Cypriniformes</taxon>
        <taxon>Cyprinidae</taxon>
        <taxon>Labeoninae</taxon>
        <taxon>Labeonini</taxon>
        <taxon>Labeo</taxon>
    </lineage>
</organism>
<dbReference type="Proteomes" id="UP000290572">
    <property type="component" value="Unassembled WGS sequence"/>
</dbReference>
<evidence type="ECO:0000256" key="20">
    <source>
        <dbReference type="SAM" id="Phobius"/>
    </source>
</evidence>
<evidence type="ECO:0000256" key="2">
    <source>
        <dbReference type="ARBA" id="ARBA00004424"/>
    </source>
</evidence>
<feature type="signal peptide" evidence="21">
    <location>
        <begin position="1"/>
        <end position="23"/>
    </location>
</feature>
<evidence type="ECO:0000256" key="11">
    <source>
        <dbReference type="ARBA" id="ARBA00022989"/>
    </source>
</evidence>
<keyword evidence="9 21" id="KW-0732">Signal</keyword>
<keyword evidence="15 18" id="KW-0739">Sodium transport</keyword>
<evidence type="ECO:0000259" key="22">
    <source>
        <dbReference type="Pfam" id="PF00999"/>
    </source>
</evidence>
<evidence type="ECO:0000256" key="1">
    <source>
        <dbReference type="ARBA" id="ARBA00004195"/>
    </source>
</evidence>
<feature type="transmembrane region" description="Helical" evidence="20">
    <location>
        <begin position="231"/>
        <end position="253"/>
    </location>
</feature>
<evidence type="ECO:0000256" key="3">
    <source>
        <dbReference type="ARBA" id="ARBA00004520"/>
    </source>
</evidence>
<evidence type="ECO:0000256" key="17">
    <source>
        <dbReference type="ARBA" id="ARBA00047524"/>
    </source>
</evidence>
<dbReference type="GO" id="GO:0051453">
    <property type="term" value="P:regulation of intracellular pH"/>
    <property type="evidence" value="ECO:0007669"/>
    <property type="project" value="TreeGrafter"/>
</dbReference>
<evidence type="ECO:0000256" key="4">
    <source>
        <dbReference type="ARBA" id="ARBA00022448"/>
    </source>
</evidence>
<evidence type="ECO:0000313" key="24">
    <source>
        <dbReference type="Proteomes" id="UP000290572"/>
    </source>
</evidence>
<dbReference type="GO" id="GO:0015385">
    <property type="term" value="F:sodium:proton antiporter activity"/>
    <property type="evidence" value="ECO:0007669"/>
    <property type="project" value="InterPro"/>
</dbReference>
<dbReference type="InterPro" id="IPR018422">
    <property type="entry name" value="Cation/H_exchanger_CPA1"/>
</dbReference>
<evidence type="ECO:0000256" key="14">
    <source>
        <dbReference type="ARBA" id="ARBA00023136"/>
    </source>
</evidence>
<feature type="region of interest" description="Disordered" evidence="19">
    <location>
        <begin position="594"/>
        <end position="616"/>
    </location>
</feature>
<feature type="transmembrane region" description="Helical" evidence="20">
    <location>
        <begin position="359"/>
        <end position="381"/>
    </location>
</feature>
<keyword evidence="6" id="KW-1003">Cell membrane</keyword>
<dbReference type="EMBL" id="QBIY01011857">
    <property type="protein sequence ID" value="RXN28553.1"/>
    <property type="molecule type" value="Genomic_DNA"/>
</dbReference>
<keyword evidence="11 20" id="KW-1133">Transmembrane helix</keyword>
<keyword evidence="10" id="KW-0967">Endosome</keyword>
<evidence type="ECO:0000256" key="10">
    <source>
        <dbReference type="ARBA" id="ARBA00022753"/>
    </source>
</evidence>
<feature type="transmembrane region" description="Helical" evidence="20">
    <location>
        <begin position="108"/>
        <end position="125"/>
    </location>
</feature>
<dbReference type="SMR" id="A0A498N8L4"/>
<comment type="caution">
    <text evidence="23">The sequence shown here is derived from an EMBL/GenBank/DDBJ whole genome shotgun (WGS) entry which is preliminary data.</text>
</comment>
<evidence type="ECO:0000256" key="6">
    <source>
        <dbReference type="ARBA" id="ARBA00022475"/>
    </source>
</evidence>
<reference evidence="23 24" key="1">
    <citation type="submission" date="2018-03" db="EMBL/GenBank/DDBJ databases">
        <title>Draft genome sequence of Rohu Carp (Labeo rohita).</title>
        <authorList>
            <person name="Das P."/>
            <person name="Kushwaha B."/>
            <person name="Joshi C.G."/>
            <person name="Kumar D."/>
            <person name="Nagpure N.S."/>
            <person name="Sahoo L."/>
            <person name="Das S.P."/>
            <person name="Bit A."/>
            <person name="Patnaik S."/>
            <person name="Meher P.K."/>
            <person name="Jayasankar P."/>
            <person name="Koringa P.G."/>
            <person name="Patel N.V."/>
            <person name="Hinsu A.T."/>
            <person name="Kumar R."/>
            <person name="Pandey M."/>
            <person name="Agarwal S."/>
            <person name="Srivastava S."/>
            <person name="Singh M."/>
            <person name="Iquebal M.A."/>
            <person name="Jaiswal S."/>
            <person name="Angadi U.B."/>
            <person name="Kumar N."/>
            <person name="Raza M."/>
            <person name="Shah T.M."/>
            <person name="Rai A."/>
            <person name="Jena J.K."/>
        </authorList>
    </citation>
    <scope>NUCLEOTIDE SEQUENCE [LARGE SCALE GENOMIC DNA]</scope>
    <source>
        <strain evidence="23">DASCIFA01</strain>
        <tissue evidence="23">Testis</tissue>
    </source>
</reference>
<dbReference type="PROSITE" id="PS51257">
    <property type="entry name" value="PROKAR_LIPOPROTEIN"/>
    <property type="match status" value="1"/>
</dbReference>
<feature type="transmembrane region" description="Helical" evidence="20">
    <location>
        <begin position="743"/>
        <end position="760"/>
    </location>
</feature>
<evidence type="ECO:0000256" key="7">
    <source>
        <dbReference type="ARBA" id="ARBA00022553"/>
    </source>
</evidence>
<dbReference type="STRING" id="84645.A0A498N8L4"/>
<dbReference type="InterPro" id="IPR018410">
    <property type="entry name" value="Na/H_exchanger_3/5"/>
</dbReference>
<dbReference type="Pfam" id="PF00999">
    <property type="entry name" value="Na_H_Exchanger"/>
    <property type="match status" value="2"/>
</dbReference>
<feature type="transmembrane region" description="Helical" evidence="20">
    <location>
        <begin position="273"/>
        <end position="294"/>
    </location>
</feature>
<evidence type="ECO:0000256" key="15">
    <source>
        <dbReference type="ARBA" id="ARBA00023201"/>
    </source>
</evidence>
<keyword evidence="7" id="KW-0597">Phosphoprotein</keyword>
<feature type="compositionally biased region" description="Polar residues" evidence="19">
    <location>
        <begin position="595"/>
        <end position="612"/>
    </location>
</feature>
<feature type="transmembrane region" description="Helical" evidence="20">
    <location>
        <begin position="137"/>
        <end position="153"/>
    </location>
</feature>
<feature type="transmembrane region" description="Helical" evidence="20">
    <location>
        <begin position="970"/>
        <end position="988"/>
    </location>
</feature>
<feature type="region of interest" description="Disordered" evidence="19">
    <location>
        <begin position="632"/>
        <end position="675"/>
    </location>
</feature>
<dbReference type="PRINTS" id="PR01087">
    <property type="entry name" value="NAHEXCHNGR3"/>
</dbReference>
<dbReference type="InterPro" id="IPR004709">
    <property type="entry name" value="NaH_exchanger"/>
</dbReference>
<comment type="catalytic activity">
    <reaction evidence="17">
        <text>Na(+)(in) + H(+)(out) = Na(+)(out) + H(+)(in)</text>
        <dbReference type="Rhea" id="RHEA:29419"/>
        <dbReference type="ChEBI" id="CHEBI:15378"/>
        <dbReference type="ChEBI" id="CHEBI:29101"/>
    </reaction>
</comment>
<name>A0A498N8L4_LABRO</name>
<evidence type="ECO:0000256" key="16">
    <source>
        <dbReference type="ARBA" id="ARBA00045831"/>
    </source>
</evidence>
<feature type="compositionally biased region" description="Basic and acidic residues" evidence="19">
    <location>
        <begin position="662"/>
        <end position="671"/>
    </location>
</feature>
<feature type="transmembrane region" description="Helical" evidence="20">
    <location>
        <begin position="165"/>
        <end position="186"/>
    </location>
</feature>
<comment type="subcellular location">
    <subcellularLocation>
        <location evidence="2">Apical cell membrane</location>
        <topology evidence="2">Multi-pass membrane protein</topology>
    </subcellularLocation>
    <subcellularLocation>
        <location evidence="3">Early endosome membrane</location>
        <topology evidence="3">Multi-pass membrane protein</topology>
    </subcellularLocation>
    <subcellularLocation>
        <location evidence="1">Recycling endosome membrane</location>
        <topology evidence="1">Multi-pass membrane protein</topology>
    </subcellularLocation>
</comment>
<evidence type="ECO:0000313" key="23">
    <source>
        <dbReference type="EMBL" id="RXN28553.1"/>
    </source>
</evidence>
<dbReference type="GO" id="GO:0031526">
    <property type="term" value="C:brush border membrane"/>
    <property type="evidence" value="ECO:0007669"/>
    <property type="project" value="TreeGrafter"/>
</dbReference>